<dbReference type="PANTHER" id="PTHR43581">
    <property type="entry name" value="ATP/GTP PHOSPHATASE"/>
    <property type="match status" value="1"/>
</dbReference>
<dbReference type="InterPro" id="IPR027417">
    <property type="entry name" value="P-loop_NTPase"/>
</dbReference>
<proteinExistence type="predicted"/>
<dbReference type="SUPFAM" id="SSF52540">
    <property type="entry name" value="P-loop containing nucleoside triphosphate hydrolases"/>
    <property type="match status" value="1"/>
</dbReference>
<dbReference type="PATRIC" id="fig|1079.8.peg.606"/>
<gene>
    <name evidence="2" type="ORF">BV133_590</name>
</gene>
<dbReference type="Gene3D" id="3.40.50.300">
    <property type="entry name" value="P-loop containing nucleotide triphosphate hydrolases"/>
    <property type="match status" value="1"/>
</dbReference>
<sequence length="484" mass="55091">MTQSRRPNPTGIDLEYAVRVRAGGYDTGCIAAKFRSSFRITLFVALQGQAMASLSISNFSCIASATFEIAPVSIIIGPQGSGKSVTTKLLYFLNDILMNFPQFAERGESFEDFKRALSKQFAIWFPASAWGCHRFIINYTNGPFTARVLRRSKARKLQDEVSFAFSPWFEKEYRAAAELFEKSNERENLDSDALMQVSFEKSWRLREAITNRIAVALEGAFVSRQTFIPAGRAFFTSIGRLVAGLEQVGSLDQVTIKFARIFASIRDQHPSRFIRRDGSDDEYINKRSMYMNKFFGGEINFGRETEFVATDDGRRVPFASLSSGQQELLPMWSLIDYYNQMDGRRILPNSRRSGEILYIEEPEAHLFPSAQSLLMEFLISSIARGKVSRKLVITTHSPYIMSQLNVFLKAGQLARRKKKNTEINSIVPRECWLTDDQVSAYCIEEGKFRYIMDEDGLIDGRYLDAISEQISMDFSKLLKIESEL</sequence>
<feature type="domain" description="Endonuclease GajA/Old nuclease/RecF-like AAA" evidence="1">
    <location>
        <begin position="297"/>
        <end position="400"/>
    </location>
</feature>
<dbReference type="InterPro" id="IPR041685">
    <property type="entry name" value="AAA_GajA/Old/RecF-like"/>
</dbReference>
<organism evidence="2">
    <name type="scientific">Blastochloris viridis</name>
    <name type="common">Rhodopseudomonas viridis</name>
    <dbReference type="NCBI Taxonomy" id="1079"/>
    <lineage>
        <taxon>Bacteria</taxon>
        <taxon>Pseudomonadati</taxon>
        <taxon>Pseudomonadota</taxon>
        <taxon>Alphaproteobacteria</taxon>
        <taxon>Hyphomicrobiales</taxon>
        <taxon>Blastochloridaceae</taxon>
        <taxon>Blastochloris</taxon>
    </lineage>
</organism>
<reference evidence="2" key="1">
    <citation type="journal article" date="2015" name="Genome Announc.">
        <title>Complete Genome Sequence of the Bacteriochlorophyll b-Producing Photosynthetic Bacterium Blastochloris viridis.</title>
        <authorList>
            <person name="Tsukatani Y."/>
            <person name="Hirose Y."/>
            <person name="Harada J."/>
            <person name="Misawa N."/>
            <person name="Mori K."/>
            <person name="Inoue K."/>
            <person name="Tamiaki H."/>
        </authorList>
    </citation>
    <scope>NUCLEOTIDE SEQUENCE [LARGE SCALE GENOMIC DNA]</scope>
    <source>
        <strain evidence="2">DSM 133</strain>
    </source>
</reference>
<dbReference type="InterPro" id="IPR051396">
    <property type="entry name" value="Bact_Antivir_Def_Nuclease"/>
</dbReference>
<dbReference type="Pfam" id="PF13175">
    <property type="entry name" value="AAA_15"/>
    <property type="match status" value="1"/>
</dbReference>
<dbReference type="AlphaFoldDB" id="A0A182CZ11"/>
<name>A0A182CZ11_BLAVI</name>
<dbReference type="PANTHER" id="PTHR43581:SF4">
    <property type="entry name" value="ATP_GTP PHOSPHATASE"/>
    <property type="match status" value="1"/>
</dbReference>
<evidence type="ECO:0000313" key="2">
    <source>
        <dbReference type="EMBL" id="BAR98183.1"/>
    </source>
</evidence>
<evidence type="ECO:0000259" key="1">
    <source>
        <dbReference type="Pfam" id="PF13175"/>
    </source>
</evidence>
<dbReference type="EMBL" id="AP014854">
    <property type="protein sequence ID" value="BAR98183.1"/>
    <property type="molecule type" value="Genomic_DNA"/>
</dbReference>
<accession>A0A182CZ11</accession>
<protein>
    <recommendedName>
        <fullName evidence="1">Endonuclease GajA/Old nuclease/RecF-like AAA domain-containing protein</fullName>
    </recommendedName>
</protein>